<dbReference type="InterPro" id="IPR011006">
    <property type="entry name" value="CheY-like_superfamily"/>
</dbReference>
<dbReference type="AlphaFoldDB" id="A0A951UG49"/>
<dbReference type="SUPFAM" id="SSF141868">
    <property type="entry name" value="EAL domain-like"/>
    <property type="match status" value="1"/>
</dbReference>
<dbReference type="InterPro" id="IPR001789">
    <property type="entry name" value="Sig_transdc_resp-reg_receiver"/>
</dbReference>
<dbReference type="SUPFAM" id="SSF52172">
    <property type="entry name" value="CheY-like"/>
    <property type="match status" value="1"/>
</dbReference>
<dbReference type="Proteomes" id="UP000715781">
    <property type="component" value="Unassembled WGS sequence"/>
</dbReference>
<organism evidence="4 5">
    <name type="scientific">Mojavia pulchra JT2-VF2</name>
    <dbReference type="NCBI Taxonomy" id="287848"/>
    <lineage>
        <taxon>Bacteria</taxon>
        <taxon>Bacillati</taxon>
        <taxon>Cyanobacteriota</taxon>
        <taxon>Cyanophyceae</taxon>
        <taxon>Nostocales</taxon>
        <taxon>Nostocaceae</taxon>
    </lineage>
</organism>
<dbReference type="Gene3D" id="3.40.50.2300">
    <property type="match status" value="1"/>
</dbReference>
<dbReference type="Gene3D" id="3.20.20.450">
    <property type="entry name" value="EAL domain"/>
    <property type="match status" value="1"/>
</dbReference>
<dbReference type="PROSITE" id="PS50883">
    <property type="entry name" value="EAL"/>
    <property type="match status" value="1"/>
</dbReference>
<reference evidence="4" key="2">
    <citation type="journal article" date="2022" name="Microbiol. Resour. Announc.">
        <title>Metagenome Sequencing to Explore Phylogenomics of Terrestrial Cyanobacteria.</title>
        <authorList>
            <person name="Ward R.D."/>
            <person name="Stajich J.E."/>
            <person name="Johansen J.R."/>
            <person name="Huntemann M."/>
            <person name="Clum A."/>
            <person name="Foster B."/>
            <person name="Foster B."/>
            <person name="Roux S."/>
            <person name="Palaniappan K."/>
            <person name="Varghese N."/>
            <person name="Mukherjee S."/>
            <person name="Reddy T.B.K."/>
            <person name="Daum C."/>
            <person name="Copeland A."/>
            <person name="Chen I.A."/>
            <person name="Ivanova N.N."/>
            <person name="Kyrpides N.C."/>
            <person name="Shapiro N."/>
            <person name="Eloe-Fadrosh E.A."/>
            <person name="Pietrasiak N."/>
        </authorList>
    </citation>
    <scope>NUCLEOTIDE SEQUENCE</scope>
    <source>
        <strain evidence="4">JT2-VF2</strain>
    </source>
</reference>
<evidence type="ECO:0000259" key="2">
    <source>
        <dbReference type="PROSITE" id="PS50110"/>
    </source>
</evidence>
<dbReference type="EMBL" id="JAHHHN010000005">
    <property type="protein sequence ID" value="MBW4561781.1"/>
    <property type="molecule type" value="Genomic_DNA"/>
</dbReference>
<name>A0A951UG49_9NOST</name>
<evidence type="ECO:0000259" key="3">
    <source>
        <dbReference type="PROSITE" id="PS50883"/>
    </source>
</evidence>
<dbReference type="PROSITE" id="PS50110">
    <property type="entry name" value="RESPONSE_REGULATORY"/>
    <property type="match status" value="1"/>
</dbReference>
<protein>
    <submittedName>
        <fullName evidence="4">EAL domain-containing response regulator</fullName>
    </submittedName>
</protein>
<dbReference type="InterPro" id="IPR035919">
    <property type="entry name" value="EAL_sf"/>
</dbReference>
<dbReference type="GO" id="GO:0071111">
    <property type="term" value="F:cyclic-guanylate-specific phosphodiesterase activity"/>
    <property type="evidence" value="ECO:0007669"/>
    <property type="project" value="InterPro"/>
</dbReference>
<dbReference type="InterPro" id="IPR050706">
    <property type="entry name" value="Cyclic-di-GMP_PDE-like"/>
</dbReference>
<comment type="caution">
    <text evidence="4">The sequence shown here is derived from an EMBL/GenBank/DDBJ whole genome shotgun (WGS) entry which is preliminary data.</text>
</comment>
<keyword evidence="1" id="KW-0597">Phosphoprotein</keyword>
<feature type="modified residue" description="4-aspartylphosphate" evidence="1">
    <location>
        <position position="52"/>
    </location>
</feature>
<reference evidence="4" key="1">
    <citation type="submission" date="2021-05" db="EMBL/GenBank/DDBJ databases">
        <authorList>
            <person name="Pietrasiak N."/>
            <person name="Ward R."/>
            <person name="Stajich J.E."/>
            <person name="Kurbessoian T."/>
        </authorList>
    </citation>
    <scope>NUCLEOTIDE SEQUENCE</scope>
    <source>
        <strain evidence="4">JT2-VF2</strain>
    </source>
</reference>
<dbReference type="Pfam" id="PF00563">
    <property type="entry name" value="EAL"/>
    <property type="match status" value="1"/>
</dbReference>
<dbReference type="InterPro" id="IPR001633">
    <property type="entry name" value="EAL_dom"/>
</dbReference>
<evidence type="ECO:0000256" key="1">
    <source>
        <dbReference type="PROSITE-ProRule" id="PRU00169"/>
    </source>
</evidence>
<dbReference type="CDD" id="cd17574">
    <property type="entry name" value="REC_OmpR"/>
    <property type="match status" value="1"/>
</dbReference>
<dbReference type="SMART" id="SM00052">
    <property type="entry name" value="EAL"/>
    <property type="match status" value="1"/>
</dbReference>
<proteinExistence type="predicted"/>
<evidence type="ECO:0000313" key="4">
    <source>
        <dbReference type="EMBL" id="MBW4561781.1"/>
    </source>
</evidence>
<dbReference type="Pfam" id="PF00072">
    <property type="entry name" value="Response_reg"/>
    <property type="match status" value="1"/>
</dbReference>
<accession>A0A951UG49</accession>
<dbReference type="CDD" id="cd01948">
    <property type="entry name" value="EAL"/>
    <property type="match status" value="1"/>
</dbReference>
<feature type="domain" description="EAL" evidence="3">
    <location>
        <begin position="143"/>
        <end position="401"/>
    </location>
</feature>
<feature type="domain" description="Response regulatory" evidence="2">
    <location>
        <begin position="3"/>
        <end position="119"/>
    </location>
</feature>
<dbReference type="SMART" id="SM00448">
    <property type="entry name" value="REC"/>
    <property type="match status" value="1"/>
</dbReference>
<gene>
    <name evidence="4" type="ORF">KME32_11610</name>
</gene>
<evidence type="ECO:0000313" key="5">
    <source>
        <dbReference type="Proteomes" id="UP000715781"/>
    </source>
</evidence>
<dbReference type="PANTHER" id="PTHR33121:SF71">
    <property type="entry name" value="OXYGEN SENSOR PROTEIN DOSP"/>
    <property type="match status" value="1"/>
</dbReference>
<sequence length="405" mass="45707">MPKILVIEDEELVRENLLDLLEAEDFDTIAAANGRIGVNLAIAEVPDLILCDMMMPELDGYGVLSTLRQDPLTATIPFIFLTAKSAKADFRQGMDMGADDYLTKPFTRAELLSAIMNRLERQTTLKKYLLSNHTASMTLSPKMQLLEQNLQWVILQNKFHEFELYYQPIIDIASDKMICAETQLCWQSPELGTIASTEFLQLAESTDLILPIDKWALKTVCEQIKSWQNSLTSFSLSIALNVSGRQFYHPDFIQDILTILMDNDLTPQHLEIELNESIIMQDVSSAIAIMNKLKFLGVKIAIDDFGIGNCSLINLKNLPINTLKIGRYFLHNLDKNHQKASITKAVIEMAHNQNLRVVAEGVDTEAELSFLRQHNCDAIQGFLLSRPLPAAELENFFLNGNYIPI</sequence>
<dbReference type="GO" id="GO:0000160">
    <property type="term" value="P:phosphorelay signal transduction system"/>
    <property type="evidence" value="ECO:0007669"/>
    <property type="project" value="InterPro"/>
</dbReference>
<dbReference type="PANTHER" id="PTHR33121">
    <property type="entry name" value="CYCLIC DI-GMP PHOSPHODIESTERASE PDEF"/>
    <property type="match status" value="1"/>
</dbReference>